<evidence type="ECO:0000259" key="3">
    <source>
        <dbReference type="Pfam" id="PF01370"/>
    </source>
</evidence>
<feature type="domain" description="NAD-dependent epimerase/dehydratase" evidence="3">
    <location>
        <begin position="201"/>
        <end position="312"/>
    </location>
</feature>
<dbReference type="Gene3D" id="3.90.25.10">
    <property type="entry name" value="UDP-galactose 4-epimerase, domain 1"/>
    <property type="match status" value="1"/>
</dbReference>
<reference evidence="4 5" key="1">
    <citation type="submission" date="2021-01" db="EMBL/GenBank/DDBJ databases">
        <title>Sequencing the genomes of 1000 actinobacteria strains.</title>
        <authorList>
            <person name="Klenk H.-P."/>
        </authorList>
    </citation>
    <scope>NUCLEOTIDE SEQUENCE [LARGE SCALE GENOMIC DNA]</scope>
    <source>
        <strain evidence="4 5">DSM 13057</strain>
    </source>
</reference>
<protein>
    <submittedName>
        <fullName evidence="4">dTDP-L-rhamnose 4-epimerase</fullName>
        <ecNumber evidence="4">5.1.3.25</ecNumber>
    </submittedName>
</protein>
<dbReference type="CDD" id="cd04179">
    <property type="entry name" value="DPM_DPG-synthase_like"/>
    <property type="match status" value="1"/>
</dbReference>
<dbReference type="InterPro" id="IPR001173">
    <property type="entry name" value="Glyco_trans_2-like"/>
</dbReference>
<dbReference type="SUPFAM" id="SSF51735">
    <property type="entry name" value="NAD(P)-binding Rossmann-fold domains"/>
    <property type="match status" value="1"/>
</dbReference>
<evidence type="ECO:0000313" key="5">
    <source>
        <dbReference type="Proteomes" id="UP000776164"/>
    </source>
</evidence>
<dbReference type="PANTHER" id="PTHR43000">
    <property type="entry name" value="DTDP-D-GLUCOSE 4,6-DEHYDRATASE-RELATED"/>
    <property type="match status" value="1"/>
</dbReference>
<keyword evidence="5" id="KW-1185">Reference proteome</keyword>
<organism evidence="4 5">
    <name type="scientific">Subtercola frigoramans</name>
    <dbReference type="NCBI Taxonomy" id="120298"/>
    <lineage>
        <taxon>Bacteria</taxon>
        <taxon>Bacillati</taxon>
        <taxon>Actinomycetota</taxon>
        <taxon>Actinomycetes</taxon>
        <taxon>Micrococcales</taxon>
        <taxon>Microbacteriaceae</taxon>
        <taxon>Subtercola</taxon>
    </lineage>
</organism>
<proteinExistence type="inferred from homology"/>
<dbReference type="GO" id="GO:0016853">
    <property type="term" value="F:isomerase activity"/>
    <property type="evidence" value="ECO:0007669"/>
    <property type="project" value="UniProtKB-KW"/>
</dbReference>
<dbReference type="Gene3D" id="3.90.550.10">
    <property type="entry name" value="Spore Coat Polysaccharide Biosynthesis Protein SpsA, Chain A"/>
    <property type="match status" value="1"/>
</dbReference>
<evidence type="ECO:0000313" key="4">
    <source>
        <dbReference type="EMBL" id="MBM7471573.1"/>
    </source>
</evidence>
<comment type="similarity">
    <text evidence="1">Belongs to the NAD(P)-dependent epimerase/dehydratase family.</text>
</comment>
<dbReference type="InterPro" id="IPR001509">
    <property type="entry name" value="Epimerase_deHydtase"/>
</dbReference>
<accession>A0ABS2L3F7</accession>
<sequence length="628" mass="66118">MPDTRQPGLLLVTGGAGFIGSQIVTQAQADGWRVRMLDSLRSDVHPPTSGSSEQFDPTVEFVHADITDPQAVADALQGVTAVCHQAAKVGLGVDFADAPDYVATNELGTAVLLAAMARLGIHRLVLASSMVVYGEGSYTRSDLTGIAATSTAAASTAAASTQASSVTIRPPARLVADLEAGRFDPIDPETGQPLLPALIFEDDPLDPRNVYASSKLSQEYLAASWARTTGGHAIALRYHNVYGPGMPQNTPYAGVASLFRSAIERGEAPQVFEDGGQRRDFVHVVDVARANLAALARTASADSPGFRAYNVGSGTVHTIGDLAAALSRNSRGLPPVITGQFRLGDVRHITASSDRLRVELGWTPSVEFEAGMREFATAPLRAAVQPPTAPDSLAPRTPAQATSAAHSTSVDVIFPCLNEAAALPWVLGRLPEGYRAIVVDNGSTDGSADVARALGALVITEPRRGFGSAAHAGLLAATAELVAFCDADASMDPAELPRLVAPIIEGRADLVLGRRRPTARGSWPVHARVANRALSTLIRVRAGIHLHDLGPMRVARREQLLALALEDRRSGYPLEMVLRSNASGHTILELDTSYSPRVGISKVTGTVRGTISAISDMSALLAQVKKPR</sequence>
<dbReference type="Gene3D" id="3.40.50.720">
    <property type="entry name" value="NAD(P)-binding Rossmann-like Domain"/>
    <property type="match status" value="2"/>
</dbReference>
<dbReference type="Pfam" id="PF01370">
    <property type="entry name" value="Epimerase"/>
    <property type="match status" value="2"/>
</dbReference>
<evidence type="ECO:0000256" key="1">
    <source>
        <dbReference type="ARBA" id="ARBA00007637"/>
    </source>
</evidence>
<keyword evidence="4" id="KW-0413">Isomerase</keyword>
<gene>
    <name evidence="4" type="ORF">JOE66_001207</name>
</gene>
<dbReference type="InterPro" id="IPR036291">
    <property type="entry name" value="NAD(P)-bd_dom_sf"/>
</dbReference>
<feature type="domain" description="NAD-dependent epimerase/dehydratase" evidence="3">
    <location>
        <begin position="11"/>
        <end position="140"/>
    </location>
</feature>
<dbReference type="InterPro" id="IPR029044">
    <property type="entry name" value="Nucleotide-diphossugar_trans"/>
</dbReference>
<dbReference type="Pfam" id="PF00535">
    <property type="entry name" value="Glycos_transf_2"/>
    <property type="match status" value="1"/>
</dbReference>
<name>A0ABS2L3F7_9MICO</name>
<feature type="domain" description="Glycosyltransferase 2-like" evidence="2">
    <location>
        <begin position="412"/>
        <end position="558"/>
    </location>
</feature>
<dbReference type="EMBL" id="JAFBBU010000001">
    <property type="protein sequence ID" value="MBM7471573.1"/>
    <property type="molecule type" value="Genomic_DNA"/>
</dbReference>
<dbReference type="Proteomes" id="UP000776164">
    <property type="component" value="Unassembled WGS sequence"/>
</dbReference>
<dbReference type="SUPFAM" id="SSF53448">
    <property type="entry name" value="Nucleotide-diphospho-sugar transferases"/>
    <property type="match status" value="1"/>
</dbReference>
<comment type="caution">
    <text evidence="4">The sequence shown here is derived from an EMBL/GenBank/DDBJ whole genome shotgun (WGS) entry which is preliminary data.</text>
</comment>
<dbReference type="EC" id="5.1.3.25" evidence="4"/>
<evidence type="ECO:0000259" key="2">
    <source>
        <dbReference type="Pfam" id="PF00535"/>
    </source>
</evidence>